<organism evidence="4 5">
    <name type="scientific">Alistipes dispar</name>
    <dbReference type="NCBI Taxonomy" id="2585119"/>
    <lineage>
        <taxon>Bacteria</taxon>
        <taxon>Pseudomonadati</taxon>
        <taxon>Bacteroidota</taxon>
        <taxon>Bacteroidia</taxon>
        <taxon>Bacteroidales</taxon>
        <taxon>Rikenellaceae</taxon>
        <taxon>Alistipes</taxon>
    </lineage>
</organism>
<dbReference type="InterPro" id="IPR029058">
    <property type="entry name" value="AB_hydrolase_fold"/>
</dbReference>
<feature type="chain" id="PRO_5021501919" evidence="2">
    <location>
        <begin position="21"/>
        <end position="276"/>
    </location>
</feature>
<dbReference type="OrthoDB" id="9777975at2"/>
<dbReference type="GO" id="GO:0016787">
    <property type="term" value="F:hydrolase activity"/>
    <property type="evidence" value="ECO:0007669"/>
    <property type="project" value="UniProtKB-KW"/>
</dbReference>
<dbReference type="AlphaFoldDB" id="A0A4Y1X0S8"/>
<evidence type="ECO:0000313" key="4">
    <source>
        <dbReference type="EMBL" id="BBL06750.1"/>
    </source>
</evidence>
<sequence>MKRLLGCWVSALLLPLFCVAQPEECRTVRDVPYREAGDSLRDDPMCRLDLVCPAGAEGFPTVVWFHGGGLTGGRREIPEELLAGGFAVAGVEYRLSPQTPVAGCLEDAAAAVAWVVRHIASYGGDPELIFLAGHSAGGYLVSMLGLDKRWLAAQGLDPDRAVAAVIPYSGQAVTHFTRRAELGMPAGQPLVDDMAPLFHVRADAPPMLLLSGDRELEMLGRYEENAYFWRMLRIAGHPDVRLLEFDGYDHGNMPQAGHPAAVRYIRGRCDKIRNGR</sequence>
<feature type="signal peptide" evidence="2">
    <location>
        <begin position="1"/>
        <end position="20"/>
    </location>
</feature>
<dbReference type="GeneID" id="98673365"/>
<dbReference type="KEGG" id="ada:A5CPEGH6_13880"/>
<dbReference type="Pfam" id="PF20434">
    <property type="entry name" value="BD-FAE"/>
    <property type="match status" value="1"/>
</dbReference>
<gene>
    <name evidence="4" type="ORF">A5CPEGH6_13880</name>
</gene>
<feature type="domain" description="BD-FAE-like" evidence="3">
    <location>
        <begin position="48"/>
        <end position="214"/>
    </location>
</feature>
<evidence type="ECO:0000259" key="3">
    <source>
        <dbReference type="Pfam" id="PF20434"/>
    </source>
</evidence>
<keyword evidence="5" id="KW-1185">Reference proteome</keyword>
<protein>
    <submittedName>
        <fullName evidence="4">Lipase</fullName>
    </submittedName>
</protein>
<evidence type="ECO:0000313" key="5">
    <source>
        <dbReference type="Proteomes" id="UP000319374"/>
    </source>
</evidence>
<keyword evidence="2" id="KW-0732">Signal</keyword>
<evidence type="ECO:0000256" key="2">
    <source>
        <dbReference type="SAM" id="SignalP"/>
    </source>
</evidence>
<dbReference type="InterPro" id="IPR049492">
    <property type="entry name" value="BD-FAE-like_dom"/>
</dbReference>
<dbReference type="InterPro" id="IPR050300">
    <property type="entry name" value="GDXG_lipolytic_enzyme"/>
</dbReference>
<keyword evidence="1" id="KW-0378">Hydrolase</keyword>
<dbReference type="PANTHER" id="PTHR48081">
    <property type="entry name" value="AB HYDROLASE SUPERFAMILY PROTEIN C4A8.06C"/>
    <property type="match status" value="1"/>
</dbReference>
<evidence type="ECO:0000256" key="1">
    <source>
        <dbReference type="ARBA" id="ARBA00022801"/>
    </source>
</evidence>
<reference evidence="5" key="1">
    <citation type="submission" date="2019-06" db="EMBL/GenBank/DDBJ databases">
        <title>Alistipes onderdonkii subsp. vulgaris subsp. nov., Alistipes dispar sp. nov. and Alistipes communis sp. nov., isolated from human faeces, and creation of Alistipes onderdonkii subsp. onderdonkii subsp. nov.</title>
        <authorList>
            <person name="Sakamoto M."/>
            <person name="Ikeyama N."/>
            <person name="Ogata Y."/>
            <person name="Suda W."/>
            <person name="Iino T."/>
            <person name="Hattori M."/>
            <person name="Ohkuma M."/>
        </authorList>
    </citation>
    <scope>NUCLEOTIDE SEQUENCE [LARGE SCALE GENOMIC DNA]</scope>
    <source>
        <strain evidence="5">5CPEGH6</strain>
    </source>
</reference>
<proteinExistence type="predicted"/>
<dbReference type="Proteomes" id="UP000319374">
    <property type="component" value="Chromosome"/>
</dbReference>
<dbReference type="Gene3D" id="3.40.50.1820">
    <property type="entry name" value="alpha/beta hydrolase"/>
    <property type="match status" value="1"/>
</dbReference>
<dbReference type="PANTHER" id="PTHR48081:SF9">
    <property type="entry name" value="CARBOXYLESTERASE"/>
    <property type="match status" value="1"/>
</dbReference>
<accession>A0A4Y1X0S8</accession>
<dbReference type="RefSeq" id="WP_141428549.1">
    <property type="nucleotide sequence ID" value="NZ_AP019736.1"/>
</dbReference>
<dbReference type="EMBL" id="AP019736">
    <property type="protein sequence ID" value="BBL06750.1"/>
    <property type="molecule type" value="Genomic_DNA"/>
</dbReference>
<name>A0A4Y1X0S8_9BACT</name>
<dbReference type="SUPFAM" id="SSF53474">
    <property type="entry name" value="alpha/beta-Hydrolases"/>
    <property type="match status" value="1"/>
</dbReference>